<evidence type="ECO:0000313" key="2">
    <source>
        <dbReference type="Proteomes" id="UP000184516"/>
    </source>
</evidence>
<dbReference type="Proteomes" id="UP000184516">
    <property type="component" value="Unassembled WGS sequence"/>
</dbReference>
<dbReference type="InterPro" id="IPR010281">
    <property type="entry name" value="DUF885"/>
</dbReference>
<keyword evidence="2" id="KW-1185">Reference proteome</keyword>
<name>A0A1M5MC52_9FLAO</name>
<gene>
    <name evidence="1" type="ORF">SAMN05443549_106114</name>
</gene>
<dbReference type="PANTHER" id="PTHR33361:SF15">
    <property type="entry name" value="DUF885 FAMILY LIPOPROTEIN"/>
    <property type="match status" value="1"/>
</dbReference>
<dbReference type="PANTHER" id="PTHR33361">
    <property type="entry name" value="GLR0591 PROTEIN"/>
    <property type="match status" value="1"/>
</dbReference>
<dbReference type="Pfam" id="PF05960">
    <property type="entry name" value="DUF885"/>
    <property type="match status" value="1"/>
</dbReference>
<evidence type="ECO:0008006" key="3">
    <source>
        <dbReference type="Google" id="ProtNLM"/>
    </source>
</evidence>
<dbReference type="OrthoDB" id="9760040at2"/>
<proteinExistence type="predicted"/>
<dbReference type="PROSITE" id="PS51257">
    <property type="entry name" value="PROKAR_LIPOPROTEIN"/>
    <property type="match status" value="1"/>
</dbReference>
<dbReference type="RefSeq" id="WP_073371359.1">
    <property type="nucleotide sequence ID" value="NZ_FQWB01000006.1"/>
</dbReference>
<organism evidence="1 2">
    <name type="scientific">Flavobacterium fluvii</name>
    <dbReference type="NCBI Taxonomy" id="468056"/>
    <lineage>
        <taxon>Bacteria</taxon>
        <taxon>Pseudomonadati</taxon>
        <taxon>Bacteroidota</taxon>
        <taxon>Flavobacteriia</taxon>
        <taxon>Flavobacteriales</taxon>
        <taxon>Flavobacteriaceae</taxon>
        <taxon>Flavobacterium</taxon>
    </lineage>
</organism>
<sequence length="580" mass="66225">MKKLILPILLLVFLSSCNKSQKTAEGGDDNKKFDLYKDHFINSFWELNPDWAASLGNHKLDSVLVVPDSNFIKKSLDFANANLDSLKNYGLENLSDNNKTDFQMIKNQLESTVYSANEMKSYEWNPAEYNVCGAFAEILNGNYDSIDNRLRNFDLKMKNIPAYYEAAKKNIKNPTLEHTQLAIEQNLGGLSVFETDLVAALAKSKLSETEKKSILEKSKLAVSTIKSYADWLKKLDNKTPRSFRLGAELYAKKFNFDIQSAYTADEMYEKAVAHKKELHNDMFVLADKLWSKYMGSAPKPTDKLELIKQVIDKVSLQHTTPEKFQSEIEKQIPELTAFVKAKDLLYIDPSKPLVVRKEPAYMAGVAGASISAAGPYDKNGNTYYNVGSMQGWTAERAESYLREYNDYILQILNIHEAVPGHYTQLVYSNQSPSIIKSVFGNGAMVEGWAVYAERMMLESGYKNSDEMWLMYYKFHLRATCNTILDISVHTRNMSKEDAIKLMTREGFQQQAEADGKWKRATLSQVQLCSYYTGFNEIYELRELLKKKEGDKFNLKAFHEKFLSYGSAPVKYIKELMLAKD</sequence>
<dbReference type="AlphaFoldDB" id="A0A1M5MC52"/>
<dbReference type="EMBL" id="FQWB01000006">
    <property type="protein sequence ID" value="SHG74846.1"/>
    <property type="molecule type" value="Genomic_DNA"/>
</dbReference>
<reference evidence="2" key="1">
    <citation type="submission" date="2016-11" db="EMBL/GenBank/DDBJ databases">
        <authorList>
            <person name="Varghese N."/>
            <person name="Submissions S."/>
        </authorList>
    </citation>
    <scope>NUCLEOTIDE SEQUENCE [LARGE SCALE GENOMIC DNA]</scope>
    <source>
        <strain evidence="2">DSM 19978</strain>
    </source>
</reference>
<evidence type="ECO:0000313" key="1">
    <source>
        <dbReference type="EMBL" id="SHG74846.1"/>
    </source>
</evidence>
<protein>
    <recommendedName>
        <fullName evidence="3">DUF885 domain-containing protein</fullName>
    </recommendedName>
</protein>
<accession>A0A1M5MC52</accession>
<dbReference type="STRING" id="468056.SAMN05443549_106114"/>